<dbReference type="AlphaFoldDB" id="A0A212DEQ9"/>
<dbReference type="InterPro" id="IPR041536">
    <property type="entry name" value="GNPTAB_reg"/>
</dbReference>
<dbReference type="Pfam" id="PF18440">
    <property type="entry name" value="GlcNAc-1_reg"/>
    <property type="match status" value="1"/>
</dbReference>
<evidence type="ECO:0000259" key="1">
    <source>
        <dbReference type="Pfam" id="PF17101"/>
    </source>
</evidence>
<keyword evidence="4" id="KW-1185">Reference proteome</keyword>
<dbReference type="CDD" id="cd21599">
    <property type="entry name" value="RRM1_GNPTAB"/>
    <property type="match status" value="1"/>
</dbReference>
<accession>A0A212DEQ9</accession>
<dbReference type="InterPro" id="IPR031358">
    <property type="entry name" value="Stealth_CR1"/>
</dbReference>
<feature type="domain" description="Stealth protein CR1 conserved region 1" evidence="1">
    <location>
        <begin position="1"/>
        <end position="28"/>
    </location>
</feature>
<name>A0A212DEQ9_CEREH</name>
<evidence type="ECO:0000259" key="2">
    <source>
        <dbReference type="Pfam" id="PF18440"/>
    </source>
</evidence>
<reference evidence="3 4" key="1">
    <citation type="journal article" date="2018" name="Mol. Genet. Genomics">
        <title>The red deer Cervus elaphus genome CerEla1.0: sequencing, annotating, genes, and chromosomes.</title>
        <authorList>
            <person name="Bana N.A."/>
            <person name="Nyiri A."/>
            <person name="Nagy J."/>
            <person name="Frank K."/>
            <person name="Nagy T."/>
            <person name="Steger V."/>
            <person name="Schiller M."/>
            <person name="Lakatos P."/>
            <person name="Sugar L."/>
            <person name="Horn P."/>
            <person name="Barta E."/>
            <person name="Orosz L."/>
        </authorList>
    </citation>
    <scope>NUCLEOTIDE SEQUENCE [LARGE SCALE GENOMIC DNA]</scope>
    <source>
        <strain evidence="3">Hungarian</strain>
    </source>
</reference>
<evidence type="ECO:0000313" key="4">
    <source>
        <dbReference type="Proteomes" id="UP000242450"/>
    </source>
</evidence>
<comment type="caution">
    <text evidence="3">The sequence shown here is derived from an EMBL/GenBank/DDBJ whole genome shotgun (WGS) entry which is preliminary data.</text>
</comment>
<dbReference type="Pfam" id="PF17101">
    <property type="entry name" value="Stealth_CR1"/>
    <property type="match status" value="1"/>
</dbReference>
<gene>
    <name evidence="3" type="ORF">Celaphus_00011796</name>
</gene>
<dbReference type="Proteomes" id="UP000242450">
    <property type="component" value="Chromosome 3"/>
</dbReference>
<feature type="domain" description="N-acetylglucosamine-1-phosphotransferase subunit alpha/beta regulatory" evidence="2">
    <location>
        <begin position="132"/>
        <end position="172"/>
    </location>
</feature>
<dbReference type="OrthoDB" id="263283at2759"/>
<evidence type="ECO:0000313" key="3">
    <source>
        <dbReference type="EMBL" id="OWK16737.1"/>
    </source>
</evidence>
<proteinExistence type="predicted"/>
<protein>
    <submittedName>
        <fullName evidence="3">GNPTAB</fullName>
    </submittedName>
</protein>
<sequence length="174" mass="19434">MPIDVVYTWVNGTDLELLKELQQVREQMEEEQKAMSEKPLECLLTHCIKVPMLVLDPALPTNITLKDLPSLYPSFHSASDVFNVAKPKNPSTNVSVVVFDSTKNVEDAQAGMFKGNSRQTVWRGYLTTDKEAPGLVLMPDLAFLSGFPPTFKETNQLKAKLPENLSSKIKLVRA</sequence>
<dbReference type="EMBL" id="MKHE01000003">
    <property type="protein sequence ID" value="OWK16737.1"/>
    <property type="molecule type" value="Genomic_DNA"/>
</dbReference>
<organism evidence="3 4">
    <name type="scientific">Cervus elaphus hippelaphus</name>
    <name type="common">European red deer</name>
    <dbReference type="NCBI Taxonomy" id="46360"/>
    <lineage>
        <taxon>Eukaryota</taxon>
        <taxon>Metazoa</taxon>
        <taxon>Chordata</taxon>
        <taxon>Craniata</taxon>
        <taxon>Vertebrata</taxon>
        <taxon>Euteleostomi</taxon>
        <taxon>Mammalia</taxon>
        <taxon>Eutheria</taxon>
        <taxon>Laurasiatheria</taxon>
        <taxon>Artiodactyla</taxon>
        <taxon>Ruminantia</taxon>
        <taxon>Pecora</taxon>
        <taxon>Cervidae</taxon>
        <taxon>Cervinae</taxon>
        <taxon>Cervus</taxon>
    </lineage>
</organism>